<accession>A0A087SY51</accession>
<evidence type="ECO:0000313" key="2">
    <source>
        <dbReference type="Proteomes" id="UP000054359"/>
    </source>
</evidence>
<dbReference type="Proteomes" id="UP000054359">
    <property type="component" value="Unassembled WGS sequence"/>
</dbReference>
<evidence type="ECO:0000313" key="1">
    <source>
        <dbReference type="EMBL" id="KFM57790.1"/>
    </source>
</evidence>
<protein>
    <recommendedName>
        <fullName evidence="3">Tc1-like transposase DDE domain-containing protein</fullName>
    </recommendedName>
</protein>
<dbReference type="InterPro" id="IPR036397">
    <property type="entry name" value="RNaseH_sf"/>
</dbReference>
<organism evidence="1 2">
    <name type="scientific">Stegodyphus mimosarum</name>
    <name type="common">African social velvet spider</name>
    <dbReference type="NCBI Taxonomy" id="407821"/>
    <lineage>
        <taxon>Eukaryota</taxon>
        <taxon>Metazoa</taxon>
        <taxon>Ecdysozoa</taxon>
        <taxon>Arthropoda</taxon>
        <taxon>Chelicerata</taxon>
        <taxon>Arachnida</taxon>
        <taxon>Araneae</taxon>
        <taxon>Araneomorphae</taxon>
        <taxon>Entelegynae</taxon>
        <taxon>Eresoidea</taxon>
        <taxon>Eresidae</taxon>
        <taxon>Stegodyphus</taxon>
    </lineage>
</organism>
<dbReference type="OMA" id="ENEETFC"/>
<feature type="non-terminal residue" evidence="1">
    <location>
        <position position="147"/>
    </location>
</feature>
<dbReference type="OrthoDB" id="6429578at2759"/>
<dbReference type="EMBL" id="KK112490">
    <property type="protein sequence ID" value="KFM57790.1"/>
    <property type="molecule type" value="Genomic_DNA"/>
</dbReference>
<gene>
    <name evidence="1" type="ORF">X975_26944</name>
</gene>
<reference evidence="1 2" key="1">
    <citation type="submission" date="2013-11" db="EMBL/GenBank/DDBJ databases">
        <title>Genome sequencing of Stegodyphus mimosarum.</title>
        <authorList>
            <person name="Bechsgaard J."/>
        </authorList>
    </citation>
    <scope>NUCLEOTIDE SEQUENCE [LARGE SCALE GENOMIC DNA]</scope>
</reference>
<dbReference type="Gene3D" id="3.30.420.10">
    <property type="entry name" value="Ribonuclease H-like superfamily/Ribonuclease H"/>
    <property type="match status" value="1"/>
</dbReference>
<proteinExistence type="predicted"/>
<sequence>MDWLTSNNIVYSPNMRKIELLNIVKEHLLPKKTYKFDVMLEEHGFTALRLPPYHCDINAIEYVWADIKHFIRAQNITADINMEKLLKLTEHAIENVTIEKWKNYCAHVESLENAYWEKDGILEEMCDSLVISLDDDDDSTENEATLF</sequence>
<keyword evidence="2" id="KW-1185">Reference proteome</keyword>
<dbReference type="AlphaFoldDB" id="A0A087SY51"/>
<name>A0A087SY51_STEMI</name>
<dbReference type="PANTHER" id="PTHR33939:SF1">
    <property type="entry name" value="DUF4371 DOMAIN-CONTAINING PROTEIN"/>
    <property type="match status" value="1"/>
</dbReference>
<dbReference type="GO" id="GO:0003676">
    <property type="term" value="F:nucleic acid binding"/>
    <property type="evidence" value="ECO:0007669"/>
    <property type="project" value="InterPro"/>
</dbReference>
<dbReference type="PANTHER" id="PTHR33939">
    <property type="entry name" value="PROTEIN CBG22215"/>
    <property type="match status" value="1"/>
</dbReference>
<evidence type="ECO:0008006" key="3">
    <source>
        <dbReference type="Google" id="ProtNLM"/>
    </source>
</evidence>